<proteinExistence type="predicted"/>
<sequence>MMTVLRTIKISEISEFANDLRLCRNSEDKLNVFVKYHHLRNSSRENNLREIPASSDNRKLPAYVLELLRAKNAALRRASAYPAAEYRIRARALQRRVRARIQEIRNVN</sequence>
<dbReference type="AlphaFoldDB" id="A0A4C1X765"/>
<accession>A0A4C1X765</accession>
<gene>
    <name evidence="1" type="ORF">EVAR_15014_1</name>
</gene>
<evidence type="ECO:0000313" key="1">
    <source>
        <dbReference type="EMBL" id="GBP59013.1"/>
    </source>
</evidence>
<evidence type="ECO:0000313" key="2">
    <source>
        <dbReference type="Proteomes" id="UP000299102"/>
    </source>
</evidence>
<dbReference type="Proteomes" id="UP000299102">
    <property type="component" value="Unassembled WGS sequence"/>
</dbReference>
<name>A0A4C1X765_EUMVA</name>
<dbReference type="EMBL" id="BGZK01000750">
    <property type="protein sequence ID" value="GBP59013.1"/>
    <property type="molecule type" value="Genomic_DNA"/>
</dbReference>
<organism evidence="1 2">
    <name type="scientific">Eumeta variegata</name>
    <name type="common">Bagworm moth</name>
    <name type="synonym">Eumeta japonica</name>
    <dbReference type="NCBI Taxonomy" id="151549"/>
    <lineage>
        <taxon>Eukaryota</taxon>
        <taxon>Metazoa</taxon>
        <taxon>Ecdysozoa</taxon>
        <taxon>Arthropoda</taxon>
        <taxon>Hexapoda</taxon>
        <taxon>Insecta</taxon>
        <taxon>Pterygota</taxon>
        <taxon>Neoptera</taxon>
        <taxon>Endopterygota</taxon>
        <taxon>Lepidoptera</taxon>
        <taxon>Glossata</taxon>
        <taxon>Ditrysia</taxon>
        <taxon>Tineoidea</taxon>
        <taxon>Psychidae</taxon>
        <taxon>Oiketicinae</taxon>
        <taxon>Eumeta</taxon>
    </lineage>
</organism>
<reference evidence="1 2" key="1">
    <citation type="journal article" date="2019" name="Commun. Biol.">
        <title>The bagworm genome reveals a unique fibroin gene that provides high tensile strength.</title>
        <authorList>
            <person name="Kono N."/>
            <person name="Nakamura H."/>
            <person name="Ohtoshi R."/>
            <person name="Tomita M."/>
            <person name="Numata K."/>
            <person name="Arakawa K."/>
        </authorList>
    </citation>
    <scope>NUCLEOTIDE SEQUENCE [LARGE SCALE GENOMIC DNA]</scope>
</reference>
<comment type="caution">
    <text evidence="1">The sequence shown here is derived from an EMBL/GenBank/DDBJ whole genome shotgun (WGS) entry which is preliminary data.</text>
</comment>
<protein>
    <submittedName>
        <fullName evidence="1">Uncharacterized protein</fullName>
    </submittedName>
</protein>
<keyword evidence="2" id="KW-1185">Reference proteome</keyword>